<dbReference type="EMBL" id="OZ034816">
    <property type="protein sequence ID" value="CAL1379275.1"/>
    <property type="molecule type" value="Genomic_DNA"/>
</dbReference>
<evidence type="ECO:0000313" key="1">
    <source>
        <dbReference type="EMBL" id="CAL1379275.1"/>
    </source>
</evidence>
<name>A0AAV2E0C3_9ROSI</name>
<keyword evidence="2" id="KW-1185">Reference proteome</keyword>
<dbReference type="Proteomes" id="UP001497516">
    <property type="component" value="Chromosome 3"/>
</dbReference>
<sequence>MRIEIAAAEIGALDVNLKMQPTREDQRVLKFNSRLSFSMPAIKIMAVTFWIVTMKPGHKLPIQQDVKGKTEFATSPPNFTPLIFSYPAVNLPNGHNSINRGSLPLH</sequence>
<organism evidence="1 2">
    <name type="scientific">Linum trigynum</name>
    <dbReference type="NCBI Taxonomy" id="586398"/>
    <lineage>
        <taxon>Eukaryota</taxon>
        <taxon>Viridiplantae</taxon>
        <taxon>Streptophyta</taxon>
        <taxon>Embryophyta</taxon>
        <taxon>Tracheophyta</taxon>
        <taxon>Spermatophyta</taxon>
        <taxon>Magnoliopsida</taxon>
        <taxon>eudicotyledons</taxon>
        <taxon>Gunneridae</taxon>
        <taxon>Pentapetalae</taxon>
        <taxon>rosids</taxon>
        <taxon>fabids</taxon>
        <taxon>Malpighiales</taxon>
        <taxon>Linaceae</taxon>
        <taxon>Linum</taxon>
    </lineage>
</organism>
<evidence type="ECO:0000313" key="2">
    <source>
        <dbReference type="Proteomes" id="UP001497516"/>
    </source>
</evidence>
<gene>
    <name evidence="1" type="ORF">LTRI10_LOCUS20805</name>
</gene>
<dbReference type="AlphaFoldDB" id="A0AAV2E0C3"/>
<proteinExistence type="predicted"/>
<accession>A0AAV2E0C3</accession>
<reference evidence="1 2" key="1">
    <citation type="submission" date="2024-04" db="EMBL/GenBank/DDBJ databases">
        <authorList>
            <person name="Fracassetti M."/>
        </authorList>
    </citation>
    <scope>NUCLEOTIDE SEQUENCE [LARGE SCALE GENOMIC DNA]</scope>
</reference>
<protein>
    <submittedName>
        <fullName evidence="1">Uncharacterized protein</fullName>
    </submittedName>
</protein>